<evidence type="ECO:0000256" key="1">
    <source>
        <dbReference type="SAM" id="MobiDB-lite"/>
    </source>
</evidence>
<gene>
    <name evidence="2" type="ORF">AVEN_49985_1</name>
</gene>
<organism evidence="2 3">
    <name type="scientific">Araneus ventricosus</name>
    <name type="common">Orbweaver spider</name>
    <name type="synonym">Epeira ventricosa</name>
    <dbReference type="NCBI Taxonomy" id="182803"/>
    <lineage>
        <taxon>Eukaryota</taxon>
        <taxon>Metazoa</taxon>
        <taxon>Ecdysozoa</taxon>
        <taxon>Arthropoda</taxon>
        <taxon>Chelicerata</taxon>
        <taxon>Arachnida</taxon>
        <taxon>Araneae</taxon>
        <taxon>Araneomorphae</taxon>
        <taxon>Entelegynae</taxon>
        <taxon>Araneoidea</taxon>
        <taxon>Araneidae</taxon>
        <taxon>Araneus</taxon>
    </lineage>
</organism>
<comment type="caution">
    <text evidence="2">The sequence shown here is derived from an EMBL/GenBank/DDBJ whole genome shotgun (WGS) entry which is preliminary data.</text>
</comment>
<protein>
    <submittedName>
        <fullName evidence="2">Uncharacterized protein</fullName>
    </submittedName>
</protein>
<sequence>MLTSRFEATPGQFWDGPRNFEPRSDDEDDIRVGTLSSNFHTTPTGGQLAPFVGFSVQQAPYTADLQWNRVSNLEPSGLKAETLPVGRCDLQFS</sequence>
<feature type="region of interest" description="Disordered" evidence="1">
    <location>
        <begin position="1"/>
        <end position="28"/>
    </location>
</feature>
<proteinExistence type="predicted"/>
<reference evidence="2 3" key="1">
    <citation type="journal article" date="2019" name="Sci. Rep.">
        <title>Orb-weaving spider Araneus ventricosus genome elucidates the spidroin gene catalogue.</title>
        <authorList>
            <person name="Kono N."/>
            <person name="Nakamura H."/>
            <person name="Ohtoshi R."/>
            <person name="Moran D.A.P."/>
            <person name="Shinohara A."/>
            <person name="Yoshida Y."/>
            <person name="Fujiwara M."/>
            <person name="Mori M."/>
            <person name="Tomita M."/>
            <person name="Arakawa K."/>
        </authorList>
    </citation>
    <scope>NUCLEOTIDE SEQUENCE [LARGE SCALE GENOMIC DNA]</scope>
</reference>
<dbReference type="Proteomes" id="UP000499080">
    <property type="component" value="Unassembled WGS sequence"/>
</dbReference>
<dbReference type="AlphaFoldDB" id="A0A4Y2D0H8"/>
<name>A0A4Y2D0H8_ARAVE</name>
<dbReference type="EMBL" id="BGPR01000283">
    <property type="protein sequence ID" value="GBM10262.1"/>
    <property type="molecule type" value="Genomic_DNA"/>
</dbReference>
<accession>A0A4Y2D0H8</accession>
<evidence type="ECO:0000313" key="3">
    <source>
        <dbReference type="Proteomes" id="UP000499080"/>
    </source>
</evidence>
<evidence type="ECO:0000313" key="2">
    <source>
        <dbReference type="EMBL" id="GBM10262.1"/>
    </source>
</evidence>
<keyword evidence="3" id="KW-1185">Reference proteome</keyword>